<dbReference type="Pfam" id="PF00450">
    <property type="entry name" value="Peptidase_S10"/>
    <property type="match status" value="1"/>
</dbReference>
<accession>A0A914Y6Q1</accession>
<evidence type="ECO:0000256" key="1">
    <source>
        <dbReference type="ARBA" id="ARBA00009431"/>
    </source>
</evidence>
<dbReference type="InterPro" id="IPR001563">
    <property type="entry name" value="Peptidase_S10"/>
</dbReference>
<sequence length="138" mass="15662">MDVVFRSLLNWQNGLKILVYNGDTDSVCNYLGDQWFVEDLNLPYVGERADWHFMLQSDSISEVAGSQQRFSMGTNSSFIDLVTIKGSGHMVPTDRPGQSLQMFANFIYGNSNYDTPANVSMNRLPLKDQYKTTEPMCK</sequence>
<dbReference type="Proteomes" id="UP000887577">
    <property type="component" value="Unplaced"/>
</dbReference>
<dbReference type="GO" id="GO:0004185">
    <property type="term" value="F:serine-type carboxypeptidase activity"/>
    <property type="evidence" value="ECO:0007669"/>
    <property type="project" value="InterPro"/>
</dbReference>
<protein>
    <submittedName>
        <fullName evidence="3">Serine carboxypeptidase</fullName>
    </submittedName>
</protein>
<dbReference type="AlphaFoldDB" id="A0A914Y6Q1"/>
<keyword evidence="2" id="KW-1185">Reference proteome</keyword>
<evidence type="ECO:0000313" key="3">
    <source>
        <dbReference type="WBParaSite" id="PSU_v2.g14936.t1"/>
    </source>
</evidence>
<comment type="similarity">
    <text evidence="1">Belongs to the peptidase S10 family.</text>
</comment>
<dbReference type="PROSITE" id="PS00560">
    <property type="entry name" value="CARBOXYPEPT_SER_HIS"/>
    <property type="match status" value="1"/>
</dbReference>
<dbReference type="InterPro" id="IPR033124">
    <property type="entry name" value="Ser_caboxypep_his_AS"/>
</dbReference>
<dbReference type="WBParaSite" id="PSU_v2.g14936.t1">
    <property type="protein sequence ID" value="PSU_v2.g14936.t1"/>
    <property type="gene ID" value="PSU_v2.g14936"/>
</dbReference>
<dbReference type="SUPFAM" id="SSF53474">
    <property type="entry name" value="alpha/beta-Hydrolases"/>
    <property type="match status" value="1"/>
</dbReference>
<organism evidence="2 3">
    <name type="scientific">Panagrolaimus superbus</name>
    <dbReference type="NCBI Taxonomy" id="310955"/>
    <lineage>
        <taxon>Eukaryota</taxon>
        <taxon>Metazoa</taxon>
        <taxon>Ecdysozoa</taxon>
        <taxon>Nematoda</taxon>
        <taxon>Chromadorea</taxon>
        <taxon>Rhabditida</taxon>
        <taxon>Tylenchina</taxon>
        <taxon>Panagrolaimomorpha</taxon>
        <taxon>Panagrolaimoidea</taxon>
        <taxon>Panagrolaimidae</taxon>
        <taxon>Panagrolaimus</taxon>
    </lineage>
</organism>
<dbReference type="InterPro" id="IPR029058">
    <property type="entry name" value="AB_hydrolase_fold"/>
</dbReference>
<reference evidence="3" key="1">
    <citation type="submission" date="2022-11" db="UniProtKB">
        <authorList>
            <consortium name="WormBaseParasite"/>
        </authorList>
    </citation>
    <scope>IDENTIFICATION</scope>
</reference>
<name>A0A914Y6Q1_9BILA</name>
<evidence type="ECO:0000313" key="2">
    <source>
        <dbReference type="Proteomes" id="UP000887577"/>
    </source>
</evidence>
<proteinExistence type="inferred from homology"/>
<dbReference type="GO" id="GO:0006508">
    <property type="term" value="P:proteolysis"/>
    <property type="evidence" value="ECO:0007669"/>
    <property type="project" value="InterPro"/>
</dbReference>
<dbReference type="Gene3D" id="3.40.50.1820">
    <property type="entry name" value="alpha/beta hydrolase"/>
    <property type="match status" value="1"/>
</dbReference>